<dbReference type="InterPro" id="IPR013549">
    <property type="entry name" value="DUF1731"/>
</dbReference>
<dbReference type="Gene3D" id="3.40.50.720">
    <property type="entry name" value="NAD(P)-binding Rossmann-like Domain"/>
    <property type="match status" value="1"/>
</dbReference>
<evidence type="ECO:0000256" key="1">
    <source>
        <dbReference type="ARBA" id="ARBA00009353"/>
    </source>
</evidence>
<dbReference type="InterPro" id="IPR001509">
    <property type="entry name" value="Epimerase_deHydtase"/>
</dbReference>
<organism evidence="4 5">
    <name type="scientific">Pilimelia columellifera subsp. columellifera</name>
    <dbReference type="NCBI Taxonomy" id="706583"/>
    <lineage>
        <taxon>Bacteria</taxon>
        <taxon>Bacillati</taxon>
        <taxon>Actinomycetota</taxon>
        <taxon>Actinomycetes</taxon>
        <taxon>Micromonosporales</taxon>
        <taxon>Micromonosporaceae</taxon>
        <taxon>Pilimelia</taxon>
    </lineage>
</organism>
<dbReference type="EMBL" id="BAAARY010000016">
    <property type="protein sequence ID" value="GAA2529232.1"/>
    <property type="molecule type" value="Genomic_DNA"/>
</dbReference>
<reference evidence="4 5" key="1">
    <citation type="journal article" date="2019" name="Int. J. Syst. Evol. Microbiol.">
        <title>The Global Catalogue of Microorganisms (GCM) 10K type strain sequencing project: providing services to taxonomists for standard genome sequencing and annotation.</title>
        <authorList>
            <consortium name="The Broad Institute Genomics Platform"/>
            <consortium name="The Broad Institute Genome Sequencing Center for Infectious Disease"/>
            <person name="Wu L."/>
            <person name="Ma J."/>
        </authorList>
    </citation>
    <scope>NUCLEOTIDE SEQUENCE [LARGE SCALE GENOMIC DNA]</scope>
    <source>
        <strain evidence="4 5">JCM 3367</strain>
    </source>
</reference>
<dbReference type="Proteomes" id="UP001499978">
    <property type="component" value="Unassembled WGS sequence"/>
</dbReference>
<evidence type="ECO:0000259" key="3">
    <source>
        <dbReference type="Pfam" id="PF08338"/>
    </source>
</evidence>
<dbReference type="InterPro" id="IPR010099">
    <property type="entry name" value="SDR39U1"/>
</dbReference>
<proteinExistence type="inferred from homology"/>
<dbReference type="PANTHER" id="PTHR11092:SF0">
    <property type="entry name" value="EPIMERASE FAMILY PROTEIN SDR39U1"/>
    <property type="match status" value="1"/>
</dbReference>
<keyword evidence="5" id="KW-1185">Reference proteome</keyword>
<gene>
    <name evidence="4" type="ORF">GCM10010201_30560</name>
</gene>
<evidence type="ECO:0000259" key="2">
    <source>
        <dbReference type="Pfam" id="PF01370"/>
    </source>
</evidence>
<dbReference type="PANTHER" id="PTHR11092">
    <property type="entry name" value="SUGAR NUCLEOTIDE EPIMERASE RELATED"/>
    <property type="match status" value="1"/>
</dbReference>
<feature type="domain" description="NAD-dependent epimerase/dehydratase" evidence="2">
    <location>
        <begin position="3"/>
        <end position="216"/>
    </location>
</feature>
<dbReference type="InterPro" id="IPR036291">
    <property type="entry name" value="NAD(P)-bd_dom_sf"/>
</dbReference>
<dbReference type="SUPFAM" id="SSF51735">
    <property type="entry name" value="NAD(P)-binding Rossmann-fold domains"/>
    <property type="match status" value="1"/>
</dbReference>
<comment type="similarity">
    <text evidence="1">Belongs to the NAD(P)-dependent epimerase/dehydratase family. SDR39U1 subfamily.</text>
</comment>
<name>A0ABN3NRD9_9ACTN</name>
<feature type="domain" description="DUF1731" evidence="3">
    <location>
        <begin position="250"/>
        <end position="295"/>
    </location>
</feature>
<protein>
    <submittedName>
        <fullName evidence="4">TIGR01777 family oxidoreductase</fullName>
    </submittedName>
</protein>
<evidence type="ECO:0000313" key="4">
    <source>
        <dbReference type="EMBL" id="GAA2529232.1"/>
    </source>
</evidence>
<dbReference type="RefSeq" id="WP_344173648.1">
    <property type="nucleotide sequence ID" value="NZ_BAAARY010000016.1"/>
</dbReference>
<evidence type="ECO:0000313" key="5">
    <source>
        <dbReference type="Proteomes" id="UP001499978"/>
    </source>
</evidence>
<accession>A0ABN3NRD9</accession>
<comment type="caution">
    <text evidence="4">The sequence shown here is derived from an EMBL/GenBank/DDBJ whole genome shotgun (WGS) entry which is preliminary data.</text>
</comment>
<dbReference type="Pfam" id="PF01370">
    <property type="entry name" value="Epimerase"/>
    <property type="match status" value="1"/>
</dbReference>
<dbReference type="NCBIfam" id="TIGR01777">
    <property type="entry name" value="yfcH"/>
    <property type="match status" value="1"/>
</dbReference>
<sequence>MRIVLAGASGFLGTALADRLRAQGHDLTRLVRRTPRGPEEARWDPSSRALDPAVLAGADAVVNLAGAGVGDHRWTDAYKRTLRDSRVHSAATLATTTAALPADARPGVFLAGSAIGFYGDTGDTPVDESSPAGEGFLADICREWEAAAAPVAGVGVRLCLLRTGLPLHRDGGLLKPQLLPFRLGLGGRFGSGRQWVPWISLRDWLAAAMFLLECPDLAGPVNLVSPRPVTNAEFTKALAAQLGRPAIWAIPGVALRIALGEFAVETLRSARVQPQALDEAGFRFEHPDLASAMRAAFDDDRPPR</sequence>
<dbReference type="Pfam" id="PF08338">
    <property type="entry name" value="DUF1731"/>
    <property type="match status" value="1"/>
</dbReference>